<dbReference type="OrthoDB" id="7872685at2"/>
<evidence type="ECO:0000313" key="2">
    <source>
        <dbReference type="EMBL" id="TPE48203.1"/>
    </source>
</evidence>
<gene>
    <name evidence="2" type="ORF">FJM51_18575</name>
</gene>
<dbReference type="Proteomes" id="UP000319255">
    <property type="component" value="Unassembled WGS sequence"/>
</dbReference>
<keyword evidence="3" id="KW-1185">Reference proteome</keyword>
<protein>
    <submittedName>
        <fullName evidence="2">Uncharacterized protein</fullName>
    </submittedName>
</protein>
<name>A0A501WEE7_9RHOB</name>
<evidence type="ECO:0000256" key="1">
    <source>
        <dbReference type="SAM" id="MobiDB-lite"/>
    </source>
</evidence>
<accession>A0A501WEE7</accession>
<proteinExistence type="predicted"/>
<sequence length="60" mass="6536">MSTRAQPTDAERWPGPPSGDVRPETGYDEWLAAEIEAGRAELDAGQGIPAEQVWKELGLE</sequence>
<dbReference type="EMBL" id="VFRP01000024">
    <property type="protein sequence ID" value="TPE48203.1"/>
    <property type="molecule type" value="Genomic_DNA"/>
</dbReference>
<comment type="caution">
    <text evidence="2">The sequence shown here is derived from an EMBL/GenBank/DDBJ whole genome shotgun (WGS) entry which is preliminary data.</text>
</comment>
<organism evidence="2 3">
    <name type="scientific">Amaricoccus solimangrovi</name>
    <dbReference type="NCBI Taxonomy" id="2589815"/>
    <lineage>
        <taxon>Bacteria</taxon>
        <taxon>Pseudomonadati</taxon>
        <taxon>Pseudomonadota</taxon>
        <taxon>Alphaproteobacteria</taxon>
        <taxon>Rhodobacterales</taxon>
        <taxon>Paracoccaceae</taxon>
        <taxon>Amaricoccus</taxon>
    </lineage>
</organism>
<dbReference type="RefSeq" id="WP_140455627.1">
    <property type="nucleotide sequence ID" value="NZ_VFRP01000024.1"/>
</dbReference>
<dbReference type="AlphaFoldDB" id="A0A501WEE7"/>
<feature type="region of interest" description="Disordered" evidence="1">
    <location>
        <begin position="1"/>
        <end position="25"/>
    </location>
</feature>
<reference evidence="2 3" key="1">
    <citation type="submission" date="2019-06" db="EMBL/GenBank/DDBJ databases">
        <title>A novel bacterium of genus Amaricoccus, isolated from marine sediment.</title>
        <authorList>
            <person name="Huang H."/>
            <person name="Mo K."/>
            <person name="Hu Y."/>
        </authorList>
    </citation>
    <scope>NUCLEOTIDE SEQUENCE [LARGE SCALE GENOMIC DNA]</scope>
    <source>
        <strain evidence="2 3">HB172011</strain>
    </source>
</reference>
<evidence type="ECO:0000313" key="3">
    <source>
        <dbReference type="Proteomes" id="UP000319255"/>
    </source>
</evidence>